<accession>A0A1W0AD30</accession>
<dbReference type="InterPro" id="IPR013525">
    <property type="entry name" value="ABC2_TM"/>
</dbReference>
<dbReference type="STRING" id="74557.A0A1W0AD30"/>
<dbReference type="Pfam" id="PF01061">
    <property type="entry name" value="ABC2_membrane"/>
    <property type="match status" value="1"/>
</dbReference>
<feature type="domain" description="ABC-2 type transporter transmembrane" evidence="7">
    <location>
        <begin position="13"/>
        <end position="141"/>
    </location>
</feature>
<gene>
    <name evidence="8" type="ORF">THRCLA_20029</name>
</gene>
<evidence type="ECO:0000313" key="9">
    <source>
        <dbReference type="Proteomes" id="UP000243217"/>
    </source>
</evidence>
<evidence type="ECO:0000313" key="8">
    <source>
        <dbReference type="EMBL" id="OQS07930.1"/>
    </source>
</evidence>
<keyword evidence="2" id="KW-0813">Transport</keyword>
<feature type="transmembrane region" description="Helical" evidence="6">
    <location>
        <begin position="122"/>
        <end position="141"/>
    </location>
</feature>
<sequence length="147" mass="16493">MYCGQITQSVLDLISQLALITITSCFMWCITMLSAAIPFTMCNRGVYYRERMSNMYSPTAYMVVVFLVELIYTCVLAAVYVHLLYWSIGLNTATKAWTWYWLIITVCMVLWAIMAPTQQVAVLLDGAIPGILLVFGGFFIGGNTLAK</sequence>
<evidence type="ECO:0000256" key="6">
    <source>
        <dbReference type="SAM" id="Phobius"/>
    </source>
</evidence>
<feature type="transmembrane region" description="Helical" evidence="6">
    <location>
        <begin position="60"/>
        <end position="85"/>
    </location>
</feature>
<dbReference type="GO" id="GO:0140359">
    <property type="term" value="F:ABC-type transporter activity"/>
    <property type="evidence" value="ECO:0007669"/>
    <property type="project" value="InterPro"/>
</dbReference>
<evidence type="ECO:0000256" key="3">
    <source>
        <dbReference type="ARBA" id="ARBA00022692"/>
    </source>
</evidence>
<comment type="caution">
    <text evidence="8">The sequence shown here is derived from an EMBL/GenBank/DDBJ whole genome shotgun (WGS) entry which is preliminary data.</text>
</comment>
<dbReference type="EMBL" id="JNBS01000027">
    <property type="protein sequence ID" value="OQS07930.1"/>
    <property type="molecule type" value="Genomic_DNA"/>
</dbReference>
<dbReference type="PANTHER" id="PTHR19241">
    <property type="entry name" value="ATP-BINDING CASSETTE TRANSPORTER"/>
    <property type="match status" value="1"/>
</dbReference>
<dbReference type="Proteomes" id="UP000243217">
    <property type="component" value="Unassembled WGS sequence"/>
</dbReference>
<dbReference type="GO" id="GO:0016020">
    <property type="term" value="C:membrane"/>
    <property type="evidence" value="ECO:0007669"/>
    <property type="project" value="UniProtKB-SubCell"/>
</dbReference>
<protein>
    <recommendedName>
        <fullName evidence="7">ABC-2 type transporter transmembrane domain-containing protein</fullName>
    </recommendedName>
</protein>
<evidence type="ECO:0000256" key="2">
    <source>
        <dbReference type="ARBA" id="ARBA00022448"/>
    </source>
</evidence>
<keyword evidence="9" id="KW-1185">Reference proteome</keyword>
<reference evidence="8 9" key="1">
    <citation type="journal article" date="2014" name="Genome Biol. Evol.">
        <title>The secreted proteins of Achlya hypogyna and Thraustotheca clavata identify the ancestral oomycete secretome and reveal gene acquisitions by horizontal gene transfer.</title>
        <authorList>
            <person name="Misner I."/>
            <person name="Blouin N."/>
            <person name="Leonard G."/>
            <person name="Richards T.A."/>
            <person name="Lane C.E."/>
        </authorList>
    </citation>
    <scope>NUCLEOTIDE SEQUENCE [LARGE SCALE GENOMIC DNA]</scope>
    <source>
        <strain evidence="8 9">ATCC 34112</strain>
    </source>
</reference>
<dbReference type="AlphaFoldDB" id="A0A1W0AD30"/>
<evidence type="ECO:0000256" key="4">
    <source>
        <dbReference type="ARBA" id="ARBA00022989"/>
    </source>
</evidence>
<keyword evidence="4 6" id="KW-1133">Transmembrane helix</keyword>
<evidence type="ECO:0000256" key="1">
    <source>
        <dbReference type="ARBA" id="ARBA00004141"/>
    </source>
</evidence>
<organism evidence="8 9">
    <name type="scientific">Thraustotheca clavata</name>
    <dbReference type="NCBI Taxonomy" id="74557"/>
    <lineage>
        <taxon>Eukaryota</taxon>
        <taxon>Sar</taxon>
        <taxon>Stramenopiles</taxon>
        <taxon>Oomycota</taxon>
        <taxon>Saprolegniomycetes</taxon>
        <taxon>Saprolegniales</taxon>
        <taxon>Achlyaceae</taxon>
        <taxon>Thraustotheca</taxon>
    </lineage>
</organism>
<comment type="subcellular location">
    <subcellularLocation>
        <location evidence="1">Membrane</location>
        <topology evidence="1">Multi-pass membrane protein</topology>
    </subcellularLocation>
</comment>
<keyword evidence="3 6" id="KW-0812">Transmembrane</keyword>
<feature type="transmembrane region" description="Helical" evidence="6">
    <location>
        <begin position="97"/>
        <end position="115"/>
    </location>
</feature>
<proteinExistence type="predicted"/>
<name>A0A1W0AD30_9STRA</name>
<feature type="transmembrane region" description="Helical" evidence="6">
    <location>
        <begin position="17"/>
        <end position="39"/>
    </location>
</feature>
<evidence type="ECO:0000259" key="7">
    <source>
        <dbReference type="Pfam" id="PF01061"/>
    </source>
</evidence>
<evidence type="ECO:0000256" key="5">
    <source>
        <dbReference type="ARBA" id="ARBA00023136"/>
    </source>
</evidence>
<keyword evidence="5 6" id="KW-0472">Membrane</keyword>